<dbReference type="EMBL" id="CP000854">
    <property type="protein sequence ID" value="ACC38888.1"/>
    <property type="molecule type" value="Genomic_DNA"/>
</dbReference>
<dbReference type="STRING" id="216594.MMAR_0421"/>
<evidence type="ECO:0000256" key="3">
    <source>
        <dbReference type="SAM" id="MobiDB-lite"/>
    </source>
</evidence>
<keyword evidence="2 4" id="KW-0472">Membrane</keyword>
<dbReference type="PANTHER" id="PTHR37042">
    <property type="entry name" value="OUTER MEMBRANE PROTEIN RV1973"/>
    <property type="match status" value="1"/>
</dbReference>
<accession>B2HMU9</accession>
<comment type="subcellular location">
    <subcellularLocation>
        <location evidence="1">Membrane</location>
    </subcellularLocation>
</comment>
<dbReference type="GO" id="GO:0016020">
    <property type="term" value="C:membrane"/>
    <property type="evidence" value="ECO:0007669"/>
    <property type="project" value="UniProtKB-SubCell"/>
</dbReference>
<dbReference type="RefSeq" id="WP_012392399.1">
    <property type="nucleotide sequence ID" value="NC_010612.1"/>
</dbReference>
<dbReference type="Proteomes" id="UP000001190">
    <property type="component" value="Chromosome"/>
</dbReference>
<evidence type="ECO:0000313" key="6">
    <source>
        <dbReference type="Proteomes" id="UP000001190"/>
    </source>
</evidence>
<dbReference type="PANTHER" id="PTHR37042:SF4">
    <property type="entry name" value="OUTER MEMBRANE PROTEIN RV1973"/>
    <property type="match status" value="1"/>
</dbReference>
<organism evidence="5 6">
    <name type="scientific">Mycobacterium marinum (strain ATCC BAA-535 / M)</name>
    <dbReference type="NCBI Taxonomy" id="216594"/>
    <lineage>
        <taxon>Bacteria</taxon>
        <taxon>Bacillati</taxon>
        <taxon>Actinomycetota</taxon>
        <taxon>Actinomycetes</taxon>
        <taxon>Mycobacteriales</taxon>
        <taxon>Mycobacteriaceae</taxon>
        <taxon>Mycobacterium</taxon>
        <taxon>Mycobacterium ulcerans group</taxon>
    </lineage>
</organism>
<keyword evidence="4" id="KW-0812">Transmembrane</keyword>
<reference evidence="5 6" key="1">
    <citation type="journal article" date="2008" name="Genome Res.">
        <title>Insights from the complete genome sequence of Mycobacterium marinum on the evolution of Mycobacterium tuberculosis.</title>
        <authorList>
            <person name="Stinear T.P."/>
            <person name="Seemann T."/>
            <person name="Harrison P.F."/>
            <person name="Jenkin G.A."/>
            <person name="Davies J.K."/>
            <person name="Johnson P.D."/>
            <person name="Abdellah Z."/>
            <person name="Arrowsmith C."/>
            <person name="Chillingworth T."/>
            <person name="Churcher C."/>
            <person name="Clarke K."/>
            <person name="Cronin A."/>
            <person name="Davis P."/>
            <person name="Goodhead I."/>
            <person name="Holroyd N."/>
            <person name="Jagels K."/>
            <person name="Lord A."/>
            <person name="Moule S."/>
            <person name="Mungall K."/>
            <person name="Norbertczak H."/>
            <person name="Quail M.A."/>
            <person name="Rabbinowitsch E."/>
            <person name="Walker D."/>
            <person name="White B."/>
            <person name="Whitehead S."/>
            <person name="Small P.L."/>
            <person name="Brosch R."/>
            <person name="Ramakrishnan L."/>
            <person name="Fischbach M.A."/>
            <person name="Parkhill J."/>
            <person name="Cole S.T."/>
        </authorList>
    </citation>
    <scope>NUCLEOTIDE SEQUENCE [LARGE SCALE GENOMIC DNA]</scope>
    <source>
        <strain evidence="6">ATCC BAA-535 / M</strain>
    </source>
</reference>
<feature type="compositionally biased region" description="Low complexity" evidence="3">
    <location>
        <begin position="34"/>
        <end position="49"/>
    </location>
</feature>
<evidence type="ECO:0000256" key="4">
    <source>
        <dbReference type="SAM" id="Phobius"/>
    </source>
</evidence>
<feature type="compositionally biased region" description="Low complexity" evidence="3">
    <location>
        <begin position="14"/>
        <end position="26"/>
    </location>
</feature>
<evidence type="ECO:0000256" key="1">
    <source>
        <dbReference type="ARBA" id="ARBA00004370"/>
    </source>
</evidence>
<feature type="compositionally biased region" description="Acidic residues" evidence="3">
    <location>
        <begin position="50"/>
        <end position="64"/>
    </location>
</feature>
<keyword evidence="6" id="KW-1185">Reference proteome</keyword>
<evidence type="ECO:0000313" key="5">
    <source>
        <dbReference type="EMBL" id="ACC38888.1"/>
    </source>
</evidence>
<sequence>MEDQQPAAGDLTDAVSDGETEAAAAASDDEAQPDEAVQTPAAEAEPAEGAADDEATTDSVEDTGEASADSTDPDTDADADADAEADGAKGKAAARRARPKRLTGRRLAAVGAAITALLFVGSAAFAGAAVQPYLADRAVVAIKLNVARTAANAITTLWTYNPENMDGLPDRAATYLSGDFGAQYRKFVDTIVAPNKQAKITNNTEVTGVAVESLDGPNAIAIVYTNTTTTSPLTKNIPSMKYLSYRLIMKRDRSRWFVTRMTTITSLDLTPRV</sequence>
<keyword evidence="4" id="KW-1133">Transmembrane helix</keyword>
<dbReference type="OrthoDB" id="4761205at2"/>
<dbReference type="AlphaFoldDB" id="B2HMU9"/>
<dbReference type="KEGG" id="mmi:MMAR_0421"/>
<proteinExistence type="predicted"/>
<protein>
    <submittedName>
        <fullName evidence="5">Conserved Mce associated membrane protein</fullName>
    </submittedName>
</protein>
<dbReference type="eggNOG" id="ENOG5032EYT">
    <property type="taxonomic scope" value="Bacteria"/>
</dbReference>
<feature type="transmembrane region" description="Helical" evidence="4">
    <location>
        <begin position="107"/>
        <end position="130"/>
    </location>
</feature>
<feature type="region of interest" description="Disordered" evidence="3">
    <location>
        <begin position="1"/>
        <end position="98"/>
    </location>
</feature>
<feature type="compositionally biased region" description="Acidic residues" evidence="3">
    <location>
        <begin position="71"/>
        <end position="85"/>
    </location>
</feature>
<dbReference type="HOGENOM" id="CLU_090984_0_0_11"/>
<evidence type="ECO:0000256" key="2">
    <source>
        <dbReference type="ARBA" id="ARBA00023136"/>
    </source>
</evidence>
<gene>
    <name evidence="5" type="ordered locus">MMAR_0421</name>
</gene>
<name>B2HMU9_MYCMM</name>